<accession>A0A6A4ZR12</accession>
<comment type="caution">
    <text evidence="1">The sequence shown here is derived from an EMBL/GenBank/DDBJ whole genome shotgun (WGS) entry which is preliminary data.</text>
</comment>
<dbReference type="EMBL" id="VJMH01001348">
    <property type="protein sequence ID" value="KAF0712254.1"/>
    <property type="molecule type" value="Genomic_DNA"/>
</dbReference>
<proteinExistence type="predicted"/>
<name>A0A6A4ZR12_9STRA</name>
<gene>
    <name evidence="1" type="ORF">As57867_004872</name>
</gene>
<protein>
    <submittedName>
        <fullName evidence="1">Uncharacterized protein</fullName>
    </submittedName>
</protein>
<feature type="non-terminal residue" evidence="1">
    <location>
        <position position="1"/>
    </location>
</feature>
<sequence>VVAKADQGLNHARLQGQKRVTKSLVRVLVKCPRNSLNGREESKVQDVHVWRVRRLGRKRQRPTTKGILREDLVQVGVIRGNMRASIIML</sequence>
<organism evidence="1">
    <name type="scientific">Aphanomyces stellatus</name>
    <dbReference type="NCBI Taxonomy" id="120398"/>
    <lineage>
        <taxon>Eukaryota</taxon>
        <taxon>Sar</taxon>
        <taxon>Stramenopiles</taxon>
        <taxon>Oomycota</taxon>
        <taxon>Saprolegniomycetes</taxon>
        <taxon>Saprolegniales</taxon>
        <taxon>Verrucalvaceae</taxon>
        <taxon>Aphanomyces</taxon>
    </lineage>
</organism>
<reference evidence="1" key="1">
    <citation type="submission" date="2019-06" db="EMBL/GenBank/DDBJ databases">
        <title>Genomics analysis of Aphanomyces spp. identifies a new class of oomycete effector associated with host adaptation.</title>
        <authorList>
            <person name="Gaulin E."/>
        </authorList>
    </citation>
    <scope>NUCLEOTIDE SEQUENCE</scope>
    <source>
        <strain evidence="1">CBS 578.67</strain>
    </source>
</reference>
<dbReference type="AlphaFoldDB" id="A0A6A4ZR12"/>
<evidence type="ECO:0000313" key="1">
    <source>
        <dbReference type="EMBL" id="KAF0712254.1"/>
    </source>
</evidence>